<feature type="transmembrane region" description="Helical" evidence="1">
    <location>
        <begin position="6"/>
        <end position="30"/>
    </location>
</feature>
<evidence type="ECO:0000313" key="2">
    <source>
        <dbReference type="EMBL" id="NUW42529.1"/>
    </source>
</evidence>
<evidence type="ECO:0000256" key="1">
    <source>
        <dbReference type="SAM" id="Phobius"/>
    </source>
</evidence>
<keyword evidence="1" id="KW-1133">Transmembrane helix</keyword>
<keyword evidence="1" id="KW-0472">Membrane</keyword>
<evidence type="ECO:0000313" key="3">
    <source>
        <dbReference type="Proteomes" id="UP000546126"/>
    </source>
</evidence>
<sequence>MDPLAVAAMTSTAVVLIVALAAVAIVGLTVRRADSADLPQVLDGIARVIRSILGKK</sequence>
<dbReference type="RefSeq" id="WP_175602045.1">
    <property type="nucleotide sequence ID" value="NZ_JABWGO010000004.1"/>
</dbReference>
<dbReference type="AlphaFoldDB" id="A0A7Y6MDE1"/>
<name>A0A7Y6MDE1_9ACTN</name>
<dbReference type="Proteomes" id="UP000546126">
    <property type="component" value="Unassembled WGS sequence"/>
</dbReference>
<proteinExistence type="predicted"/>
<keyword evidence="3" id="KW-1185">Reference proteome</keyword>
<gene>
    <name evidence="2" type="ORF">HT134_20650</name>
</gene>
<protein>
    <submittedName>
        <fullName evidence="2">Uncharacterized protein</fullName>
    </submittedName>
</protein>
<reference evidence="2 3" key="1">
    <citation type="submission" date="2020-06" db="EMBL/GenBank/DDBJ databases">
        <authorList>
            <person name="Chanama M."/>
        </authorList>
    </citation>
    <scope>NUCLEOTIDE SEQUENCE [LARGE SCALE GENOMIC DNA]</scope>
    <source>
        <strain evidence="2 3">TBRC6557</strain>
    </source>
</reference>
<organism evidence="2 3">
    <name type="scientific">Nonomuraea rhodomycinica</name>
    <dbReference type="NCBI Taxonomy" id="1712872"/>
    <lineage>
        <taxon>Bacteria</taxon>
        <taxon>Bacillati</taxon>
        <taxon>Actinomycetota</taxon>
        <taxon>Actinomycetes</taxon>
        <taxon>Streptosporangiales</taxon>
        <taxon>Streptosporangiaceae</taxon>
        <taxon>Nonomuraea</taxon>
    </lineage>
</organism>
<dbReference type="EMBL" id="JABWGO010000004">
    <property type="protein sequence ID" value="NUW42529.1"/>
    <property type="molecule type" value="Genomic_DNA"/>
</dbReference>
<comment type="caution">
    <text evidence="2">The sequence shown here is derived from an EMBL/GenBank/DDBJ whole genome shotgun (WGS) entry which is preliminary data.</text>
</comment>
<accession>A0A7Y6MDE1</accession>
<keyword evidence="1" id="KW-0812">Transmembrane</keyword>